<evidence type="ECO:0000313" key="2">
    <source>
        <dbReference type="EMBL" id="KAK9288191.1"/>
    </source>
</evidence>
<dbReference type="AlphaFoldDB" id="A0AAP0X380"/>
<organism evidence="2 3">
    <name type="scientific">Liquidambar formosana</name>
    <name type="common">Formosan gum</name>
    <dbReference type="NCBI Taxonomy" id="63359"/>
    <lineage>
        <taxon>Eukaryota</taxon>
        <taxon>Viridiplantae</taxon>
        <taxon>Streptophyta</taxon>
        <taxon>Embryophyta</taxon>
        <taxon>Tracheophyta</taxon>
        <taxon>Spermatophyta</taxon>
        <taxon>Magnoliopsida</taxon>
        <taxon>eudicotyledons</taxon>
        <taxon>Gunneridae</taxon>
        <taxon>Pentapetalae</taxon>
        <taxon>Saxifragales</taxon>
        <taxon>Altingiaceae</taxon>
        <taxon>Liquidambar</taxon>
    </lineage>
</organism>
<evidence type="ECO:0000313" key="3">
    <source>
        <dbReference type="Proteomes" id="UP001415857"/>
    </source>
</evidence>
<proteinExistence type="predicted"/>
<dbReference type="Proteomes" id="UP001415857">
    <property type="component" value="Unassembled WGS sequence"/>
</dbReference>
<accession>A0AAP0X380</accession>
<protein>
    <submittedName>
        <fullName evidence="2">Uncharacterized protein</fullName>
    </submittedName>
</protein>
<feature type="compositionally biased region" description="Polar residues" evidence="1">
    <location>
        <begin position="1"/>
        <end position="10"/>
    </location>
</feature>
<reference evidence="2 3" key="1">
    <citation type="journal article" date="2024" name="Plant J.">
        <title>Genome sequences and population genomics reveal climatic adaptation and genomic divergence between two closely related sweetgum species.</title>
        <authorList>
            <person name="Xu W.Q."/>
            <person name="Ren C.Q."/>
            <person name="Zhang X.Y."/>
            <person name="Comes H.P."/>
            <person name="Liu X.H."/>
            <person name="Li Y.G."/>
            <person name="Kettle C.J."/>
            <person name="Jalonen R."/>
            <person name="Gaisberger H."/>
            <person name="Ma Y.Z."/>
            <person name="Qiu Y.X."/>
        </authorList>
    </citation>
    <scope>NUCLEOTIDE SEQUENCE [LARGE SCALE GENOMIC DNA]</scope>
    <source>
        <strain evidence="2">Hangzhou</strain>
    </source>
</reference>
<feature type="region of interest" description="Disordered" evidence="1">
    <location>
        <begin position="1"/>
        <end position="21"/>
    </location>
</feature>
<gene>
    <name evidence="2" type="ORF">L1049_016640</name>
</gene>
<evidence type="ECO:0000256" key="1">
    <source>
        <dbReference type="SAM" id="MobiDB-lite"/>
    </source>
</evidence>
<comment type="caution">
    <text evidence="2">The sequence shown here is derived from an EMBL/GenBank/DDBJ whole genome shotgun (WGS) entry which is preliminary data.</text>
</comment>
<sequence length="84" mass="9160">MVGTTTTPGSGNEVGSSGGLQGGLVRRRCLLHFPLVRLLLLMQLLEAMTMRQYGVGIVRTLHWEAEEDEDEAEMKKEAAIVGGF</sequence>
<keyword evidence="3" id="KW-1185">Reference proteome</keyword>
<dbReference type="EMBL" id="JBBPBK010000003">
    <property type="protein sequence ID" value="KAK9288191.1"/>
    <property type="molecule type" value="Genomic_DNA"/>
</dbReference>
<name>A0AAP0X380_LIQFO</name>